<gene>
    <name evidence="1" type="ORF">CLV60_10196</name>
</gene>
<evidence type="ECO:0000313" key="2">
    <source>
        <dbReference type="Proteomes" id="UP000241964"/>
    </source>
</evidence>
<dbReference type="OrthoDB" id="287565at2"/>
<name>A0A2P8GIF7_9BACT</name>
<dbReference type="EMBL" id="PYAS01000001">
    <property type="protein sequence ID" value="PSL33727.1"/>
    <property type="molecule type" value="Genomic_DNA"/>
</dbReference>
<proteinExistence type="predicted"/>
<evidence type="ECO:0008006" key="3">
    <source>
        <dbReference type="Google" id="ProtNLM"/>
    </source>
</evidence>
<dbReference type="Proteomes" id="UP000241964">
    <property type="component" value="Unassembled WGS sequence"/>
</dbReference>
<dbReference type="Gene3D" id="3.30.530.20">
    <property type="match status" value="1"/>
</dbReference>
<reference evidence="1 2" key="1">
    <citation type="submission" date="2018-03" db="EMBL/GenBank/DDBJ databases">
        <title>Genomic Encyclopedia of Archaeal and Bacterial Type Strains, Phase II (KMG-II): from individual species to whole genera.</title>
        <authorList>
            <person name="Goeker M."/>
        </authorList>
    </citation>
    <scope>NUCLEOTIDE SEQUENCE [LARGE SCALE GENOMIC DNA]</scope>
    <source>
        <strain evidence="1 2">DSM 29057</strain>
    </source>
</reference>
<dbReference type="SUPFAM" id="SSF55961">
    <property type="entry name" value="Bet v1-like"/>
    <property type="match status" value="1"/>
</dbReference>
<keyword evidence="2" id="KW-1185">Reference proteome</keyword>
<accession>A0A2P8GIF7</accession>
<dbReference type="InterPro" id="IPR023393">
    <property type="entry name" value="START-like_dom_sf"/>
</dbReference>
<protein>
    <recommendedName>
        <fullName evidence="3">Activator of Hsp90 ATPase-like protein</fullName>
    </recommendedName>
</protein>
<sequence length="147" mass="16825">MKGENFSTTVLVDESPVEVFDAINKVREWWSKAAKGDSVLLHDEFMVDFGQHWWALRIIETVPAEKVVWQVTGSYMPWNEDKHEWTGTTLGFEISREGRQTQLRFTHFGLVPQFSCFAGCSKGWTGYVQISLKNLITTGVGTPDYPY</sequence>
<dbReference type="RefSeq" id="WP_106593426.1">
    <property type="nucleotide sequence ID" value="NZ_PYAS01000001.1"/>
</dbReference>
<evidence type="ECO:0000313" key="1">
    <source>
        <dbReference type="EMBL" id="PSL33727.1"/>
    </source>
</evidence>
<comment type="caution">
    <text evidence="1">The sequence shown here is derived from an EMBL/GenBank/DDBJ whole genome shotgun (WGS) entry which is preliminary data.</text>
</comment>
<organism evidence="1 2">
    <name type="scientific">Dyadobacter jiangsuensis</name>
    <dbReference type="NCBI Taxonomy" id="1591085"/>
    <lineage>
        <taxon>Bacteria</taxon>
        <taxon>Pseudomonadati</taxon>
        <taxon>Bacteroidota</taxon>
        <taxon>Cytophagia</taxon>
        <taxon>Cytophagales</taxon>
        <taxon>Spirosomataceae</taxon>
        <taxon>Dyadobacter</taxon>
    </lineage>
</organism>
<dbReference type="AlphaFoldDB" id="A0A2P8GIF7"/>